<dbReference type="EMBL" id="FCQH01000022">
    <property type="protein sequence ID" value="CVL08255.1"/>
    <property type="molecule type" value="Genomic_DNA"/>
</dbReference>
<dbReference type="GeneID" id="65093380"/>
<evidence type="ECO:0000256" key="1">
    <source>
        <dbReference type="SAM" id="MobiDB-lite"/>
    </source>
</evidence>
<organism evidence="3 4">
    <name type="scientific">Fusarium mangiferae</name>
    <name type="common">Mango malformation disease fungus</name>
    <dbReference type="NCBI Taxonomy" id="192010"/>
    <lineage>
        <taxon>Eukaryota</taxon>
        <taxon>Fungi</taxon>
        <taxon>Dikarya</taxon>
        <taxon>Ascomycota</taxon>
        <taxon>Pezizomycotina</taxon>
        <taxon>Sordariomycetes</taxon>
        <taxon>Hypocreomycetidae</taxon>
        <taxon>Hypocreales</taxon>
        <taxon>Nectriaceae</taxon>
        <taxon>Fusarium</taxon>
        <taxon>Fusarium fujikuroi species complex</taxon>
    </lineage>
</organism>
<proteinExistence type="predicted"/>
<dbReference type="Proteomes" id="UP000184255">
    <property type="component" value="Unassembled WGS sequence"/>
</dbReference>
<keyword evidence="2" id="KW-0812">Transmembrane</keyword>
<evidence type="ECO:0000313" key="3">
    <source>
        <dbReference type="EMBL" id="CVL08255.1"/>
    </source>
</evidence>
<reference evidence="4" key="1">
    <citation type="journal article" date="2016" name="Genome Biol. Evol.">
        <title>Comparative 'omics' of the Fusarium fujikuroi species complex highlights differences in genetic potential and metabolite synthesis.</title>
        <authorList>
            <person name="Niehaus E.-M."/>
            <person name="Muensterkoetter M."/>
            <person name="Proctor R.H."/>
            <person name="Brown D.W."/>
            <person name="Sharon A."/>
            <person name="Idan Y."/>
            <person name="Oren-Young L."/>
            <person name="Sieber C.M."/>
            <person name="Novak O."/>
            <person name="Pencik A."/>
            <person name="Tarkowska D."/>
            <person name="Hromadova K."/>
            <person name="Freeman S."/>
            <person name="Maymon M."/>
            <person name="Elazar M."/>
            <person name="Youssef S.A."/>
            <person name="El-Shabrawy E.S.M."/>
            <person name="Shalaby A.B.A."/>
            <person name="Houterman P."/>
            <person name="Brock N.L."/>
            <person name="Burkhardt I."/>
            <person name="Tsavkelova E.A."/>
            <person name="Dickschat J.S."/>
            <person name="Galuszka P."/>
            <person name="Gueldener U."/>
            <person name="Tudzynski B."/>
        </authorList>
    </citation>
    <scope>NUCLEOTIDE SEQUENCE [LARGE SCALE GENOMIC DNA]</scope>
    <source>
        <strain evidence="4">MRC7560</strain>
    </source>
</reference>
<keyword evidence="2" id="KW-1133">Transmembrane helix</keyword>
<dbReference type="RefSeq" id="XP_041690996.1">
    <property type="nucleotide sequence ID" value="XM_041825636.1"/>
</dbReference>
<comment type="caution">
    <text evidence="3">The sequence shown here is derived from an EMBL/GenBank/DDBJ whole genome shotgun (WGS) entry which is preliminary data.</text>
</comment>
<keyword evidence="4" id="KW-1185">Reference proteome</keyword>
<dbReference type="AlphaFoldDB" id="A0A1L7UJL9"/>
<gene>
    <name evidence="3" type="ORF">FMAN_14131</name>
</gene>
<keyword evidence="2" id="KW-0472">Membrane</keyword>
<evidence type="ECO:0000313" key="4">
    <source>
        <dbReference type="Proteomes" id="UP000184255"/>
    </source>
</evidence>
<evidence type="ECO:0000256" key="2">
    <source>
        <dbReference type="SAM" id="Phobius"/>
    </source>
</evidence>
<feature type="region of interest" description="Disordered" evidence="1">
    <location>
        <begin position="78"/>
        <end position="98"/>
    </location>
</feature>
<sequence length="98" mass="11022">MERARATHRPSTPLLFLPTLSIIIPIVLLHRRVQHGDQVRHQALPGIPRCRDPVQHASSGRAIISRWHRVTAKILKSSAKFGDQPEGPSGSRLKTWEP</sequence>
<protein>
    <submittedName>
        <fullName evidence="3">Uncharacterized protein</fullName>
    </submittedName>
</protein>
<dbReference type="VEuPathDB" id="FungiDB:FMAN_14131"/>
<name>A0A1L7UJL9_FUSMA</name>
<accession>A0A1L7UJL9</accession>
<feature type="transmembrane region" description="Helical" evidence="2">
    <location>
        <begin position="12"/>
        <end position="30"/>
    </location>
</feature>